<dbReference type="PANTHER" id="PTHR46586:SF3">
    <property type="entry name" value="ANKYRIN REPEAT-CONTAINING PROTEIN"/>
    <property type="match status" value="1"/>
</dbReference>
<protein>
    <submittedName>
        <fullName evidence="1">Uncharacterized protein</fullName>
    </submittedName>
</protein>
<dbReference type="PANTHER" id="PTHR46586">
    <property type="entry name" value="ANKYRIN REPEAT-CONTAINING PROTEIN"/>
    <property type="match status" value="1"/>
</dbReference>
<organism evidence="1">
    <name type="scientific">Phytophthora nicotianae</name>
    <name type="common">Potato buckeye rot agent</name>
    <name type="synonym">Phytophthora parasitica</name>
    <dbReference type="NCBI Taxonomy" id="4792"/>
    <lineage>
        <taxon>Eukaryota</taxon>
        <taxon>Sar</taxon>
        <taxon>Stramenopiles</taxon>
        <taxon>Oomycota</taxon>
        <taxon>Peronosporomycetes</taxon>
        <taxon>Peronosporales</taxon>
        <taxon>Peronosporaceae</taxon>
        <taxon>Phytophthora</taxon>
    </lineage>
</organism>
<sequence>MDNAVSRGQLKVVQWLHANRSEGCTSAAMDGAAGGGHFEVLLFLQNERSEGCTSKAFVNATTADELTILQWLFEHYNKQFGRDPLQLYAFDKFYTLRWLKQKAKAEGNAQGRR</sequence>
<name>W2I5R5_PHYNI</name>
<gene>
    <name evidence="1" type="ORF">L916_17988</name>
</gene>
<evidence type="ECO:0000313" key="1">
    <source>
        <dbReference type="EMBL" id="ETL28708.1"/>
    </source>
</evidence>
<accession>W2I5R5</accession>
<dbReference type="AlphaFoldDB" id="W2I5R5"/>
<dbReference type="EMBL" id="KI675700">
    <property type="protein sequence ID" value="ETL28708.1"/>
    <property type="molecule type" value="Genomic_DNA"/>
</dbReference>
<dbReference type="VEuPathDB" id="FungiDB:PPTG_17197"/>
<proteinExistence type="predicted"/>
<dbReference type="Proteomes" id="UP000053864">
    <property type="component" value="Unassembled WGS sequence"/>
</dbReference>
<dbReference type="InterPro" id="IPR052050">
    <property type="entry name" value="SecEffector_AnkRepeat"/>
</dbReference>
<reference evidence="1" key="1">
    <citation type="submission" date="2013-11" db="EMBL/GenBank/DDBJ databases">
        <title>The Genome Sequence of Phytophthora parasitica CJ05E6.</title>
        <authorList>
            <consortium name="The Broad Institute Genomics Platform"/>
            <person name="Russ C."/>
            <person name="Tyler B."/>
            <person name="Panabieres F."/>
            <person name="Shan W."/>
            <person name="Tripathy S."/>
            <person name="Grunwald N."/>
            <person name="Machado M."/>
            <person name="Johnson C.S."/>
            <person name="Arredondo F."/>
            <person name="Hong C."/>
            <person name="Coffey M."/>
            <person name="Young S.K."/>
            <person name="Zeng Q."/>
            <person name="Gargeya S."/>
            <person name="Fitzgerald M."/>
            <person name="Abouelleil A."/>
            <person name="Alvarado L."/>
            <person name="Chapman S.B."/>
            <person name="Gainer-Dewar J."/>
            <person name="Goldberg J."/>
            <person name="Griggs A."/>
            <person name="Gujja S."/>
            <person name="Hansen M."/>
            <person name="Howarth C."/>
            <person name="Imamovic A."/>
            <person name="Ireland A."/>
            <person name="Larimer J."/>
            <person name="McCowan C."/>
            <person name="Murphy C."/>
            <person name="Pearson M."/>
            <person name="Poon T.W."/>
            <person name="Priest M."/>
            <person name="Roberts A."/>
            <person name="Saif S."/>
            <person name="Shea T."/>
            <person name="Sykes S."/>
            <person name="Wortman J."/>
            <person name="Nusbaum C."/>
            <person name="Birren B."/>
        </authorList>
    </citation>
    <scope>NUCLEOTIDE SEQUENCE [LARGE SCALE GENOMIC DNA]</scope>
    <source>
        <strain evidence="1">CJ05E6</strain>
    </source>
</reference>